<organism evidence="1 2">
    <name type="scientific">Zalaria obscura</name>
    <dbReference type="NCBI Taxonomy" id="2024903"/>
    <lineage>
        <taxon>Eukaryota</taxon>
        <taxon>Fungi</taxon>
        <taxon>Dikarya</taxon>
        <taxon>Ascomycota</taxon>
        <taxon>Pezizomycotina</taxon>
        <taxon>Dothideomycetes</taxon>
        <taxon>Dothideomycetidae</taxon>
        <taxon>Dothideales</taxon>
        <taxon>Zalariaceae</taxon>
        <taxon>Zalaria</taxon>
    </lineage>
</organism>
<gene>
    <name evidence="1" type="ORF">M8818_006055</name>
</gene>
<dbReference type="Proteomes" id="UP001320706">
    <property type="component" value="Unassembled WGS sequence"/>
</dbReference>
<protein>
    <submittedName>
        <fullName evidence="1">Uncharacterized protein</fullName>
    </submittedName>
</protein>
<keyword evidence="2" id="KW-1185">Reference proteome</keyword>
<accession>A0ACC3S7T5</accession>
<name>A0ACC3S7T5_9PEZI</name>
<sequence>MYVRVKRPGILSGESKLTPCDCHRAVNDKLELWSHEESFRMRVRGLCPYTGRFEARSSIDLLIGDLATVVAGTGSDTLRGEQTCGQ</sequence>
<evidence type="ECO:0000313" key="1">
    <source>
        <dbReference type="EMBL" id="KAK8200740.1"/>
    </source>
</evidence>
<comment type="caution">
    <text evidence="1">The sequence shown here is derived from an EMBL/GenBank/DDBJ whole genome shotgun (WGS) entry which is preliminary data.</text>
</comment>
<dbReference type="EMBL" id="JAMKPW020000038">
    <property type="protein sequence ID" value="KAK8200740.1"/>
    <property type="molecule type" value="Genomic_DNA"/>
</dbReference>
<proteinExistence type="predicted"/>
<reference evidence="1" key="1">
    <citation type="submission" date="2024-02" db="EMBL/GenBank/DDBJ databases">
        <title>Metagenome Assembled Genome of Zalaria obscura JY119.</title>
        <authorList>
            <person name="Vighnesh L."/>
            <person name="Jagadeeshwari U."/>
            <person name="Venkata Ramana C."/>
            <person name="Sasikala C."/>
        </authorList>
    </citation>
    <scope>NUCLEOTIDE SEQUENCE</scope>
    <source>
        <strain evidence="1">JY119</strain>
    </source>
</reference>
<evidence type="ECO:0000313" key="2">
    <source>
        <dbReference type="Proteomes" id="UP001320706"/>
    </source>
</evidence>